<sequence>MTITRSAAGIGLPANDPIPATRATNDELRDALERQVAAKFCSMLPPDDEAARRILAHAGVFLSRFTSIAAVRAVSAEG</sequence>
<gene>
    <name evidence="2" type="ORF">EV667_1329</name>
</gene>
<evidence type="ECO:0000256" key="1">
    <source>
        <dbReference type="SAM" id="MobiDB-lite"/>
    </source>
</evidence>
<accession>A0A4R1IAE0</accession>
<organism evidence="2 3">
    <name type="scientific">Ancylobacter aquaticus</name>
    <dbReference type="NCBI Taxonomy" id="100"/>
    <lineage>
        <taxon>Bacteria</taxon>
        <taxon>Pseudomonadati</taxon>
        <taxon>Pseudomonadota</taxon>
        <taxon>Alphaproteobacteria</taxon>
        <taxon>Hyphomicrobiales</taxon>
        <taxon>Xanthobacteraceae</taxon>
        <taxon>Ancylobacter</taxon>
    </lineage>
</organism>
<keyword evidence="3" id="KW-1185">Reference proteome</keyword>
<protein>
    <submittedName>
        <fullName evidence="2">Uncharacterized protein</fullName>
    </submittedName>
</protein>
<feature type="region of interest" description="Disordered" evidence="1">
    <location>
        <begin position="1"/>
        <end position="22"/>
    </location>
</feature>
<name>A0A4R1IAE0_ANCAQ</name>
<dbReference type="Proteomes" id="UP000295030">
    <property type="component" value="Unassembled WGS sequence"/>
</dbReference>
<evidence type="ECO:0000313" key="2">
    <source>
        <dbReference type="EMBL" id="TCK31223.1"/>
    </source>
</evidence>
<dbReference type="EMBL" id="SMFY01000001">
    <property type="protein sequence ID" value="TCK31223.1"/>
    <property type="molecule type" value="Genomic_DNA"/>
</dbReference>
<dbReference type="RefSeq" id="WP_245516010.1">
    <property type="nucleotide sequence ID" value="NZ_SMFY01000001.1"/>
</dbReference>
<evidence type="ECO:0000313" key="3">
    <source>
        <dbReference type="Proteomes" id="UP000295030"/>
    </source>
</evidence>
<proteinExistence type="predicted"/>
<dbReference type="AlphaFoldDB" id="A0A4R1IAE0"/>
<comment type="caution">
    <text evidence="2">The sequence shown here is derived from an EMBL/GenBank/DDBJ whole genome shotgun (WGS) entry which is preliminary data.</text>
</comment>
<reference evidence="2 3" key="1">
    <citation type="submission" date="2019-03" db="EMBL/GenBank/DDBJ databases">
        <title>Genomic Encyclopedia of Type Strains, Phase IV (KMG-IV): sequencing the most valuable type-strain genomes for metagenomic binning, comparative biology and taxonomic classification.</title>
        <authorList>
            <person name="Goeker M."/>
        </authorList>
    </citation>
    <scope>NUCLEOTIDE SEQUENCE [LARGE SCALE GENOMIC DNA]</scope>
    <source>
        <strain evidence="2 3">DSM 101</strain>
    </source>
</reference>